<dbReference type="AlphaFoldDB" id="A0A518G1G3"/>
<keyword evidence="2" id="KW-0560">Oxidoreductase</keyword>
<accession>A0A518G1G3</accession>
<dbReference type="GO" id="GO:0000166">
    <property type="term" value="F:nucleotide binding"/>
    <property type="evidence" value="ECO:0007669"/>
    <property type="project" value="InterPro"/>
</dbReference>
<dbReference type="RefSeq" id="WP_145073949.1">
    <property type="nucleotide sequence ID" value="NZ_CP036298.1"/>
</dbReference>
<gene>
    <name evidence="2" type="primary">iolG_1</name>
    <name evidence="2" type="ORF">Q31a_07080</name>
</gene>
<dbReference type="PANTHER" id="PTHR43818">
    <property type="entry name" value="BCDNA.GH03377"/>
    <property type="match status" value="1"/>
</dbReference>
<dbReference type="SUPFAM" id="SSF51735">
    <property type="entry name" value="NAD(P)-binding Rossmann-fold domains"/>
    <property type="match status" value="1"/>
</dbReference>
<dbReference type="KEGG" id="ahel:Q31a_07080"/>
<dbReference type="EC" id="1.1.1.18" evidence="2"/>
<dbReference type="Gene3D" id="3.30.360.10">
    <property type="entry name" value="Dihydrodipicolinate Reductase, domain 2"/>
    <property type="match status" value="1"/>
</dbReference>
<dbReference type="GO" id="GO:0050112">
    <property type="term" value="F:inositol 2-dehydrogenase (NAD+) activity"/>
    <property type="evidence" value="ECO:0007669"/>
    <property type="project" value="UniProtKB-EC"/>
</dbReference>
<evidence type="ECO:0000313" key="3">
    <source>
        <dbReference type="Proteomes" id="UP000318017"/>
    </source>
</evidence>
<evidence type="ECO:0000313" key="2">
    <source>
        <dbReference type="EMBL" id="QDV22423.1"/>
    </source>
</evidence>
<sequence>MAEPAKDRLRSTPVPNDDSRREFLRGSSLLLAGAVPAVLGASPTPAAVGATARSSSCLLPQRTLRVGLIGCGRRGVQLCTQLFKAAPHARLRAVADVFEDRLQQSLRGMKSRFSEQFAIQPQHRYVGLDAFQQLLSSDVDLVVLATAPGFRPQHMMAAVDAGKHVVAARAIATDVAGVEQFLSASRLAHQKQLAVSVALDQRHDPRIAATVAQLHAGAIGTISTISTHCTAPALPSRSSTPSNHNSNTHLEDQLRNWMHFDWTGGGGMLETFVDRMDLCNWILDGNPLEAECVGEIAPTQSLHQVDRPVAITYRYAGGVQVDACWKPAGIKPNHPVQQRSSTTPYPVAVYGSRGWCDVLAGKIYDQHHQLIWETRPALRETASNGNQGLVGSQAGTAGAPAGQLASPWTWLHGAPLPQDGEHAAFGTMAAILGRTAAISSQVQTWPSAPA</sequence>
<dbReference type="EMBL" id="CP036298">
    <property type="protein sequence ID" value="QDV22423.1"/>
    <property type="molecule type" value="Genomic_DNA"/>
</dbReference>
<evidence type="ECO:0000259" key="1">
    <source>
        <dbReference type="Pfam" id="PF01408"/>
    </source>
</evidence>
<protein>
    <submittedName>
        <fullName evidence="2">Inositol 2-dehydrogenase/D-chiro-inositol 3-dehydrogenase</fullName>
        <ecNumber evidence="2">1.1.1.18</ecNumber>
    </submittedName>
</protein>
<dbReference type="Proteomes" id="UP000318017">
    <property type="component" value="Chromosome"/>
</dbReference>
<dbReference type="OrthoDB" id="253515at2"/>
<dbReference type="PANTHER" id="PTHR43818:SF5">
    <property type="entry name" value="OXIDOREDUCTASE FAMILY PROTEIN"/>
    <property type="match status" value="1"/>
</dbReference>
<feature type="domain" description="Gfo/Idh/MocA-like oxidoreductase N-terminal" evidence="1">
    <location>
        <begin position="64"/>
        <end position="197"/>
    </location>
</feature>
<dbReference type="Gene3D" id="3.40.50.720">
    <property type="entry name" value="NAD(P)-binding Rossmann-like Domain"/>
    <property type="match status" value="1"/>
</dbReference>
<organism evidence="2 3">
    <name type="scientific">Aureliella helgolandensis</name>
    <dbReference type="NCBI Taxonomy" id="2527968"/>
    <lineage>
        <taxon>Bacteria</taxon>
        <taxon>Pseudomonadati</taxon>
        <taxon>Planctomycetota</taxon>
        <taxon>Planctomycetia</taxon>
        <taxon>Pirellulales</taxon>
        <taxon>Pirellulaceae</taxon>
        <taxon>Aureliella</taxon>
    </lineage>
</organism>
<name>A0A518G1G3_9BACT</name>
<keyword evidence="3" id="KW-1185">Reference proteome</keyword>
<dbReference type="InterPro" id="IPR036291">
    <property type="entry name" value="NAD(P)-bd_dom_sf"/>
</dbReference>
<dbReference type="Pfam" id="PF01408">
    <property type="entry name" value="GFO_IDH_MocA"/>
    <property type="match status" value="1"/>
</dbReference>
<dbReference type="InterPro" id="IPR000683">
    <property type="entry name" value="Gfo/Idh/MocA-like_OxRdtase_N"/>
</dbReference>
<dbReference type="PROSITE" id="PS51318">
    <property type="entry name" value="TAT"/>
    <property type="match status" value="1"/>
</dbReference>
<dbReference type="InterPro" id="IPR050463">
    <property type="entry name" value="Gfo/Idh/MocA_oxidrdct_glycsds"/>
</dbReference>
<dbReference type="SUPFAM" id="SSF55347">
    <property type="entry name" value="Glyceraldehyde-3-phosphate dehydrogenase-like, C-terminal domain"/>
    <property type="match status" value="1"/>
</dbReference>
<reference evidence="2 3" key="1">
    <citation type="submission" date="2019-02" db="EMBL/GenBank/DDBJ databases">
        <title>Deep-cultivation of Planctomycetes and their phenomic and genomic characterization uncovers novel biology.</title>
        <authorList>
            <person name="Wiegand S."/>
            <person name="Jogler M."/>
            <person name="Boedeker C."/>
            <person name="Pinto D."/>
            <person name="Vollmers J."/>
            <person name="Rivas-Marin E."/>
            <person name="Kohn T."/>
            <person name="Peeters S.H."/>
            <person name="Heuer A."/>
            <person name="Rast P."/>
            <person name="Oberbeckmann S."/>
            <person name="Bunk B."/>
            <person name="Jeske O."/>
            <person name="Meyerdierks A."/>
            <person name="Storesund J.E."/>
            <person name="Kallscheuer N."/>
            <person name="Luecker S."/>
            <person name="Lage O.M."/>
            <person name="Pohl T."/>
            <person name="Merkel B.J."/>
            <person name="Hornburger P."/>
            <person name="Mueller R.-W."/>
            <person name="Bruemmer F."/>
            <person name="Labrenz M."/>
            <person name="Spormann A.M."/>
            <person name="Op den Camp H."/>
            <person name="Overmann J."/>
            <person name="Amann R."/>
            <person name="Jetten M.S.M."/>
            <person name="Mascher T."/>
            <person name="Medema M.H."/>
            <person name="Devos D.P."/>
            <person name="Kaster A.-K."/>
            <person name="Ovreas L."/>
            <person name="Rohde M."/>
            <person name="Galperin M.Y."/>
            <person name="Jogler C."/>
        </authorList>
    </citation>
    <scope>NUCLEOTIDE SEQUENCE [LARGE SCALE GENOMIC DNA]</scope>
    <source>
        <strain evidence="2 3">Q31a</strain>
    </source>
</reference>
<dbReference type="InterPro" id="IPR006311">
    <property type="entry name" value="TAT_signal"/>
</dbReference>
<proteinExistence type="predicted"/>